<proteinExistence type="predicted"/>
<dbReference type="PROSITE" id="PS50082">
    <property type="entry name" value="WD_REPEATS_2"/>
    <property type="match status" value="2"/>
</dbReference>
<keyword evidence="1 3" id="KW-0853">WD repeat</keyword>
<dbReference type="STRING" id="1764295.A0A5B8MCX5"/>
<dbReference type="SUPFAM" id="SSF50998">
    <property type="entry name" value="Quinoprotein alcohol dehydrogenase-like"/>
    <property type="match status" value="1"/>
</dbReference>
<evidence type="ECO:0000256" key="1">
    <source>
        <dbReference type="ARBA" id="ARBA00022574"/>
    </source>
</evidence>
<dbReference type="PROSITE" id="PS00678">
    <property type="entry name" value="WD_REPEATS_1"/>
    <property type="match status" value="1"/>
</dbReference>
<dbReference type="Proteomes" id="UP000316726">
    <property type="component" value="Chromosome 1"/>
</dbReference>
<dbReference type="Pfam" id="PF00400">
    <property type="entry name" value="WD40"/>
    <property type="match status" value="3"/>
</dbReference>
<dbReference type="PANTHER" id="PTHR19848">
    <property type="entry name" value="WD40 REPEAT PROTEIN"/>
    <property type="match status" value="1"/>
</dbReference>
<dbReference type="SMART" id="SM00320">
    <property type="entry name" value="WD40"/>
    <property type="match status" value="5"/>
</dbReference>
<protein>
    <submittedName>
        <fullName evidence="4">Quinoprotein alcohol dehydrogenase</fullName>
    </submittedName>
</protein>
<dbReference type="InterPro" id="IPR011047">
    <property type="entry name" value="Quinoprotein_ADH-like_sf"/>
</dbReference>
<dbReference type="PROSITE" id="PS50294">
    <property type="entry name" value="WD_REPEATS_REGION"/>
    <property type="match status" value="1"/>
</dbReference>
<sequence>MEVTAREEEAPSLVRVVARPFLVAREKPERGADAVAPIVEGAIVEVASRDPRGWLCLRLSGRAQTPPGSSWKSAWIPETSDERERSVLPLLPALFEVTAGGVEVKSEPWAESTTLGGLKLGELFDVILFDGDWLKVYHGREAQPGKWWTRRVGWVDAGSRERPFVHLRGLVPAVEGKDDGIRFVQFSSTPRSLYDKSKDGAIGQQLGVIGRSARPLDNQSEGVRRNLEEKKVGPPTGAVLGDLLRKEAAALTLRGLEASGSAGKGGENVEVVPSFRHRSKKHSERKVNVECAWYVSAHAAAVSFLQVDRHSGLLFSGCEKPNPEDADRGVTAKVWASDGSLQKSFRCPGATVRSMGRNEATKKDLICVSGEGKAFAFDFETAERTSVIDLGESEAEIGVGGAAELFPRPLETEEPKFVAESGFRGKRKGYVFRKGEYGIGYYREDVIFEVVTFPMSENVAYDDEETIRRVRRERRAKRDRLETLIKVSRSTRACALAKGAGRVYYGAPGKGDFQIKCYDLSEGRSLGSLAGHQSDVLSLAMGEGDRVLYSGSYDKVILEWDLETSELRGTLAGHTAGVHDLCVSGKFLYSCSSDNSIRAWDTSTRRCVKTFFGQHAPGTWPTSIAVSPDQRYLVSGSKGPFGATSIKLWSAHAHGGPQFGTCLCTFSQLDEAQPGSVSRVAFGTEDSTRVYTGATDGTIAAWAITESLERKKHALSGFLR</sequence>
<keyword evidence="2" id="KW-0677">Repeat</keyword>
<dbReference type="EMBL" id="CP031034">
    <property type="protein sequence ID" value="QDZ17954.1"/>
    <property type="molecule type" value="Genomic_DNA"/>
</dbReference>
<dbReference type="InterPro" id="IPR015943">
    <property type="entry name" value="WD40/YVTN_repeat-like_dom_sf"/>
</dbReference>
<name>A0A5B8MCX5_9CHLO</name>
<evidence type="ECO:0000256" key="3">
    <source>
        <dbReference type="PROSITE-ProRule" id="PRU00221"/>
    </source>
</evidence>
<dbReference type="PANTHER" id="PTHR19848:SF8">
    <property type="entry name" value="F-BOX AND WD REPEAT DOMAIN CONTAINING 7"/>
    <property type="match status" value="1"/>
</dbReference>
<dbReference type="OrthoDB" id="674604at2759"/>
<feature type="repeat" description="WD" evidence="3">
    <location>
        <begin position="571"/>
        <end position="610"/>
    </location>
</feature>
<dbReference type="Gene3D" id="2.130.10.10">
    <property type="entry name" value="YVTN repeat-like/Quinoprotein amine dehydrogenase"/>
    <property type="match status" value="2"/>
</dbReference>
<accession>A0A5B8MCX5</accession>
<evidence type="ECO:0000256" key="2">
    <source>
        <dbReference type="ARBA" id="ARBA00022737"/>
    </source>
</evidence>
<dbReference type="InterPro" id="IPR019775">
    <property type="entry name" value="WD40_repeat_CS"/>
</dbReference>
<organism evidence="4 5">
    <name type="scientific">Chloropicon primus</name>
    <dbReference type="NCBI Taxonomy" id="1764295"/>
    <lineage>
        <taxon>Eukaryota</taxon>
        <taxon>Viridiplantae</taxon>
        <taxon>Chlorophyta</taxon>
        <taxon>Chloropicophyceae</taxon>
        <taxon>Chloropicales</taxon>
        <taxon>Chloropicaceae</taxon>
        <taxon>Chloropicon</taxon>
    </lineage>
</organism>
<evidence type="ECO:0000313" key="5">
    <source>
        <dbReference type="Proteomes" id="UP000316726"/>
    </source>
</evidence>
<reference evidence="4 5" key="1">
    <citation type="submission" date="2018-07" db="EMBL/GenBank/DDBJ databases">
        <title>The complete nuclear genome of the prasinophyte Chloropicon primus (CCMP1205).</title>
        <authorList>
            <person name="Pombert J.-F."/>
            <person name="Otis C."/>
            <person name="Turmel M."/>
            <person name="Lemieux C."/>
        </authorList>
    </citation>
    <scope>NUCLEOTIDE SEQUENCE [LARGE SCALE GENOMIC DNA]</scope>
    <source>
        <strain evidence="4 5">CCMP1205</strain>
    </source>
</reference>
<dbReference type="InterPro" id="IPR001680">
    <property type="entry name" value="WD40_rpt"/>
</dbReference>
<keyword evidence="5" id="KW-1185">Reference proteome</keyword>
<evidence type="ECO:0000313" key="4">
    <source>
        <dbReference type="EMBL" id="QDZ17954.1"/>
    </source>
</evidence>
<gene>
    <name evidence="4" type="ORF">A3770_01p04720</name>
</gene>
<feature type="repeat" description="WD" evidence="3">
    <location>
        <begin position="529"/>
        <end position="570"/>
    </location>
</feature>
<dbReference type="AlphaFoldDB" id="A0A5B8MCX5"/>